<evidence type="ECO:0000259" key="8">
    <source>
        <dbReference type="Pfam" id="PF07715"/>
    </source>
</evidence>
<dbReference type="Proteomes" id="UP001207742">
    <property type="component" value="Unassembled WGS sequence"/>
</dbReference>
<comment type="subcellular location">
    <subcellularLocation>
        <location evidence="1 7">Cell outer membrane</location>
        <topology evidence="1 7">Multi-pass membrane protein</topology>
    </subcellularLocation>
</comment>
<dbReference type="InterPro" id="IPR023997">
    <property type="entry name" value="TonB-dep_OMP_SusC/RagA_CS"/>
</dbReference>
<evidence type="ECO:0000256" key="3">
    <source>
        <dbReference type="ARBA" id="ARBA00022452"/>
    </source>
</evidence>
<dbReference type="SUPFAM" id="SSF56935">
    <property type="entry name" value="Porins"/>
    <property type="match status" value="1"/>
</dbReference>
<sequence>MLLCVLFTVICLESRAVSVTNEQIQEKLENVLNKMEKKYNIVFVYDASVISKDMHIDLNPDNLSMQQALTQLSNKGIAFKVIGDKVILTRQTTPTPQQQEQVTVKGRVGTRAENGDVTFGPGISIVEKGTSNGTATDSKGEFTLKVKPGAILVFSMIGFKAQEVKQSGDKPIIISLEENITSLNQVVVTGYQTIDRKLFTGSASTLKAADVKRDGISDVSRMLEGRVAGVSIQNVSGTFGAAPKIRVRGATSITGDNKPLWVVDGVVLEDVVNISNEQLSTGDPSTLLGSSVAGLNPDDIESFQILKDAAATAMYGARAMNGVVVITTKKGRIGKPLISYTGNFSTYIKPTYNDFNILNSADQMSVYKSMESRGMLLYSKVATVPDGGVFSKLADKINDRTVYNDDKSKNEFLKRYALANTDWFDVLFRNSLMQEHSLSISSGTEKSQLYFSTSFLNDNGWTIGDKVKRFTGNARANFNISPKLTVGLITQGSIRDQRAPGSVGRVSNAVEGKFDRDFDINPFSYALNTSRTMTAYDENGNLEYFKRNFAPFNIINELQNNTLDLTMVDLKLQGEATYKITPTLKYTFLGALRYAKTNREHKVRESANMAMAYRAADNADVVNKNKFLYRDPDDPEAYPAVVLPYGGFYNTNDDYLVSYNVRNALEWSKTYHDTHMFMVYASQELRYANRQNKFNNGYGYQFDKGGVPYVDPRIIKQAVEGNFDFYGMTNYYDRFLAYMANAAYSYKGKYNINGTVRYDGSNLLGKSRNARWLPTWNISGSWNLDTEDFMKQQDLINRMTLRATYGLTASLQGKATNSSLITRSSKTYRPYLPEIETVINIDDLENSELTWEKQYETNIGIDIGMFKERLTVTIDGYNRNGFDLISPIRTSGIGGQFIKNANYADMKSKGLELTVGGAIIQQKDWGWRSQVNVAWNENKITNLKTNPNIWDLVRPDGGPRLDHPYRGLYSIDMEKLTSTDGTPVFTTEKGESRNDVNLQSDAIKYLKYNGPVDPKVTGGFYNAFRYKNLTLSALVTFSAGNVIRLNPAFSQTYTDLTAMPREFLDRWQMTGDENITNVPALSDLRVINKLTGITPYYTYNYSTARVADGGFIRMKQIALNYSLPVKYTAAIGFSNASLTLIANNPFLIYSDSKLKGQDPEFFQSGGVALPIPKQYTLSVKVGF</sequence>
<comment type="caution">
    <text evidence="9">The sequence shown here is derived from an EMBL/GenBank/DDBJ whole genome shotgun (WGS) entry which is preliminary data.</text>
</comment>
<evidence type="ECO:0000256" key="7">
    <source>
        <dbReference type="PROSITE-ProRule" id="PRU01360"/>
    </source>
</evidence>
<dbReference type="Pfam" id="PF13715">
    <property type="entry name" value="CarbopepD_reg_2"/>
    <property type="match status" value="1"/>
</dbReference>
<evidence type="ECO:0000313" key="9">
    <source>
        <dbReference type="EMBL" id="MCW3482409.1"/>
    </source>
</evidence>
<keyword evidence="6 7" id="KW-0998">Cell outer membrane</keyword>
<reference evidence="9 10" key="1">
    <citation type="submission" date="2022-10" db="EMBL/GenBank/DDBJ databases">
        <title>Chitinophaga nivalis PC15 sp. nov., isolated from Pyeongchang county, South Korea.</title>
        <authorList>
            <person name="Trinh H.N."/>
        </authorList>
    </citation>
    <scope>NUCLEOTIDE SEQUENCE [LARGE SCALE GENOMIC DNA]</scope>
    <source>
        <strain evidence="9 10">PC14</strain>
    </source>
</reference>
<evidence type="ECO:0000256" key="2">
    <source>
        <dbReference type="ARBA" id="ARBA00022448"/>
    </source>
</evidence>
<dbReference type="Gene3D" id="2.40.170.20">
    <property type="entry name" value="TonB-dependent receptor, beta-barrel domain"/>
    <property type="match status" value="1"/>
</dbReference>
<dbReference type="InterPro" id="IPR008969">
    <property type="entry name" value="CarboxyPept-like_regulatory"/>
</dbReference>
<name>A0ABT3IF51_9BACT</name>
<evidence type="ECO:0000256" key="6">
    <source>
        <dbReference type="ARBA" id="ARBA00023237"/>
    </source>
</evidence>
<dbReference type="PROSITE" id="PS52016">
    <property type="entry name" value="TONB_DEPENDENT_REC_3"/>
    <property type="match status" value="1"/>
</dbReference>
<keyword evidence="3 7" id="KW-1134">Transmembrane beta strand</keyword>
<evidence type="ECO:0000256" key="4">
    <source>
        <dbReference type="ARBA" id="ARBA00022692"/>
    </source>
</evidence>
<dbReference type="EMBL" id="JAPDNS010000001">
    <property type="protein sequence ID" value="MCW3482409.1"/>
    <property type="molecule type" value="Genomic_DNA"/>
</dbReference>
<dbReference type="SUPFAM" id="SSF49464">
    <property type="entry name" value="Carboxypeptidase regulatory domain-like"/>
    <property type="match status" value="1"/>
</dbReference>
<evidence type="ECO:0000256" key="1">
    <source>
        <dbReference type="ARBA" id="ARBA00004571"/>
    </source>
</evidence>
<evidence type="ECO:0000256" key="5">
    <source>
        <dbReference type="ARBA" id="ARBA00023136"/>
    </source>
</evidence>
<gene>
    <name evidence="9" type="ORF">OL497_00750</name>
</gene>
<keyword evidence="2 7" id="KW-0813">Transport</keyword>
<protein>
    <submittedName>
        <fullName evidence="9">SusC/RagA family TonB-linked outer membrane protein</fullName>
    </submittedName>
</protein>
<dbReference type="InterPro" id="IPR023996">
    <property type="entry name" value="TonB-dep_OMP_SusC/RagA"/>
</dbReference>
<dbReference type="Gene3D" id="2.170.130.10">
    <property type="entry name" value="TonB-dependent receptor, plug domain"/>
    <property type="match status" value="1"/>
</dbReference>
<evidence type="ECO:0000313" key="10">
    <source>
        <dbReference type="Proteomes" id="UP001207742"/>
    </source>
</evidence>
<dbReference type="NCBIfam" id="TIGR04056">
    <property type="entry name" value="OMP_RagA_SusC"/>
    <property type="match status" value="1"/>
</dbReference>
<proteinExistence type="inferred from homology"/>
<dbReference type="InterPro" id="IPR037066">
    <property type="entry name" value="Plug_dom_sf"/>
</dbReference>
<dbReference type="InterPro" id="IPR036942">
    <property type="entry name" value="Beta-barrel_TonB_sf"/>
</dbReference>
<accession>A0ABT3IF51</accession>
<keyword evidence="5 7" id="KW-0472">Membrane</keyword>
<feature type="domain" description="TonB-dependent receptor plug" evidence="8">
    <location>
        <begin position="200"/>
        <end position="323"/>
    </location>
</feature>
<dbReference type="InterPro" id="IPR012910">
    <property type="entry name" value="Plug_dom"/>
</dbReference>
<organism evidence="9 10">
    <name type="scientific">Chitinophaga nivalis</name>
    <dbReference type="NCBI Taxonomy" id="2991709"/>
    <lineage>
        <taxon>Bacteria</taxon>
        <taxon>Pseudomonadati</taxon>
        <taxon>Bacteroidota</taxon>
        <taxon>Chitinophagia</taxon>
        <taxon>Chitinophagales</taxon>
        <taxon>Chitinophagaceae</taxon>
        <taxon>Chitinophaga</taxon>
    </lineage>
</organism>
<dbReference type="Pfam" id="PF07715">
    <property type="entry name" value="Plug"/>
    <property type="match status" value="1"/>
</dbReference>
<dbReference type="NCBIfam" id="TIGR04057">
    <property type="entry name" value="SusC_RagA_signa"/>
    <property type="match status" value="1"/>
</dbReference>
<keyword evidence="10" id="KW-1185">Reference proteome</keyword>
<dbReference type="InterPro" id="IPR039426">
    <property type="entry name" value="TonB-dep_rcpt-like"/>
</dbReference>
<dbReference type="RefSeq" id="WP_264726777.1">
    <property type="nucleotide sequence ID" value="NZ_JAPDNR010000001.1"/>
</dbReference>
<keyword evidence="4 7" id="KW-0812">Transmembrane</keyword>
<comment type="similarity">
    <text evidence="7">Belongs to the TonB-dependent receptor family.</text>
</comment>
<dbReference type="Gene3D" id="3.55.50.30">
    <property type="match status" value="1"/>
</dbReference>